<dbReference type="Proteomes" id="UP000190037">
    <property type="component" value="Unassembled WGS sequence"/>
</dbReference>
<sequence>MAGVDVIVDTTHPVYVIWVLESRIGANAAEFAAEIEQQLNSRNRINDIAEIVRFVSTALSTMAS</sequence>
<evidence type="ECO:0000313" key="1">
    <source>
        <dbReference type="EMBL" id="OPC84130.1"/>
    </source>
</evidence>
<accession>A0A1T3P5G9</accession>
<evidence type="ECO:0000313" key="2">
    <source>
        <dbReference type="Proteomes" id="UP000190037"/>
    </source>
</evidence>
<proteinExistence type="predicted"/>
<comment type="caution">
    <text evidence="1">The sequence shown here is derived from an EMBL/GenBank/DDBJ whole genome shotgun (WGS) entry which is preliminary data.</text>
</comment>
<protein>
    <submittedName>
        <fullName evidence="1">Uncharacterized protein</fullName>
    </submittedName>
</protein>
<dbReference type="RefSeq" id="WP_078978423.1">
    <property type="nucleotide sequence ID" value="NZ_MWQN01000001.1"/>
</dbReference>
<keyword evidence="2" id="KW-1185">Reference proteome</keyword>
<gene>
    <name evidence="1" type="ORF">B4N89_27260</name>
</gene>
<name>A0A1T3P5G9_9ACTN</name>
<organism evidence="1 2">
    <name type="scientific">Embleya scabrispora</name>
    <dbReference type="NCBI Taxonomy" id="159449"/>
    <lineage>
        <taxon>Bacteria</taxon>
        <taxon>Bacillati</taxon>
        <taxon>Actinomycetota</taxon>
        <taxon>Actinomycetes</taxon>
        <taxon>Kitasatosporales</taxon>
        <taxon>Streptomycetaceae</taxon>
        <taxon>Embleya</taxon>
    </lineage>
</organism>
<dbReference type="AlphaFoldDB" id="A0A1T3P5G9"/>
<dbReference type="EMBL" id="MWQN01000001">
    <property type="protein sequence ID" value="OPC84130.1"/>
    <property type="molecule type" value="Genomic_DNA"/>
</dbReference>
<reference evidence="1 2" key="1">
    <citation type="submission" date="2017-03" db="EMBL/GenBank/DDBJ databases">
        <title>Draft genome sequence of Streptomyces scabrisporus NF3, endophyte isolated from Amphipterygium adstringens.</title>
        <authorList>
            <person name="Vazquez M."/>
            <person name="Ceapa C.D."/>
            <person name="Rodriguez Luna D."/>
            <person name="Sanchez Esquivel S."/>
        </authorList>
    </citation>
    <scope>NUCLEOTIDE SEQUENCE [LARGE SCALE GENOMIC DNA]</scope>
    <source>
        <strain evidence="1 2">NF3</strain>
    </source>
</reference>